<gene>
    <name evidence="3" type="primary">spoIID</name>
    <name evidence="3" type="ORF">CR205_16980</name>
</gene>
<dbReference type="GO" id="GO:0030435">
    <property type="term" value="P:sporulation resulting in formation of a cellular spore"/>
    <property type="evidence" value="ECO:0007669"/>
    <property type="project" value="InterPro"/>
</dbReference>
<dbReference type="InterPro" id="IPR013486">
    <property type="entry name" value="SpoIID/LytB"/>
</dbReference>
<dbReference type="InterPro" id="IPR051922">
    <property type="entry name" value="Bact_Sporulation_Assoc"/>
</dbReference>
<evidence type="ECO:0000259" key="2">
    <source>
        <dbReference type="Pfam" id="PF08486"/>
    </source>
</evidence>
<evidence type="ECO:0000313" key="4">
    <source>
        <dbReference type="Proteomes" id="UP000248066"/>
    </source>
</evidence>
<dbReference type="InterPro" id="IPR014225">
    <property type="entry name" value="Spore_II_D_firmicutes"/>
</dbReference>
<dbReference type="NCBIfam" id="TIGR02669">
    <property type="entry name" value="SpoIID_LytB"/>
    <property type="match status" value="1"/>
</dbReference>
<dbReference type="GO" id="GO:0030288">
    <property type="term" value="C:outer membrane-bounded periplasmic space"/>
    <property type="evidence" value="ECO:0007669"/>
    <property type="project" value="TreeGrafter"/>
</dbReference>
<dbReference type="NCBIfam" id="TIGR02870">
    <property type="entry name" value="spore_II_D"/>
    <property type="match status" value="1"/>
</dbReference>
<comment type="caution">
    <text evidence="3">The sequence shown here is derived from an EMBL/GenBank/DDBJ whole genome shotgun (WGS) entry which is preliminary data.</text>
</comment>
<dbReference type="PANTHER" id="PTHR30032">
    <property type="entry name" value="N-ACETYLMURAMOYL-L-ALANINE AMIDASE-RELATED"/>
    <property type="match status" value="1"/>
</dbReference>
<organism evidence="3 4">
    <name type="scientific">Alteribacter lacisalsi</name>
    <dbReference type="NCBI Taxonomy" id="2045244"/>
    <lineage>
        <taxon>Bacteria</taxon>
        <taxon>Bacillati</taxon>
        <taxon>Bacillota</taxon>
        <taxon>Bacilli</taxon>
        <taxon>Bacillales</taxon>
        <taxon>Bacillaceae</taxon>
        <taxon>Alteribacter</taxon>
    </lineage>
</organism>
<proteinExistence type="predicted"/>
<dbReference type="RefSeq" id="WP_110521338.1">
    <property type="nucleotide sequence ID" value="NZ_PDOF01000003.1"/>
</dbReference>
<keyword evidence="4" id="KW-1185">Reference proteome</keyword>
<feature type="region of interest" description="Disordered" evidence="1">
    <location>
        <begin position="38"/>
        <end position="61"/>
    </location>
</feature>
<evidence type="ECO:0000313" key="3">
    <source>
        <dbReference type="EMBL" id="PYZ96063.1"/>
    </source>
</evidence>
<protein>
    <submittedName>
        <fullName evidence="3">Stage II sporulation protein D</fullName>
    </submittedName>
</protein>
<dbReference type="Pfam" id="PF08486">
    <property type="entry name" value="SpoIID"/>
    <property type="match status" value="1"/>
</dbReference>
<dbReference type="OrthoDB" id="9794671at2"/>
<evidence type="ECO:0000256" key="1">
    <source>
        <dbReference type="SAM" id="MobiDB-lite"/>
    </source>
</evidence>
<reference evidence="3 4" key="1">
    <citation type="submission" date="2017-10" db="EMBL/GenBank/DDBJ databases">
        <title>Bacillus sp. nov., a halophilic bacterium isolated from a Yangshapao Lake.</title>
        <authorList>
            <person name="Wang H."/>
        </authorList>
    </citation>
    <scope>NUCLEOTIDE SEQUENCE [LARGE SCALE GENOMIC DNA]</scope>
    <source>
        <strain evidence="3 4">YSP-3</strain>
    </source>
</reference>
<dbReference type="Proteomes" id="UP000248066">
    <property type="component" value="Unassembled WGS sequence"/>
</dbReference>
<name>A0A2W0H2N4_9BACI</name>
<feature type="domain" description="Sporulation stage II protein D amidase enhancer LytB N-terminal" evidence="2">
    <location>
        <begin position="68"/>
        <end position="171"/>
    </location>
</feature>
<dbReference type="AlphaFoldDB" id="A0A2W0H2N4"/>
<dbReference type="EMBL" id="PDOF01000003">
    <property type="protein sequence ID" value="PYZ96063.1"/>
    <property type="molecule type" value="Genomic_DNA"/>
</dbReference>
<sequence length="344" mass="38256">MKPFLLAGLILMGIILLLPSLLVVWLSEHDVSQEAVEVSAPLPETDEQADTAPSQETEEPTVAVFRSQQDKIEHVDFETYVAGVVASEMPASYEEEALKAQALTARTYIVRQLTAPNDIHVPEGADVTDTVMHQVFQNESELKERFGNNYDEMMGKIKHAVAATSGQVITYEGSPITATFFSTSNGYTENSEEYWENEIPYLRSVESPWDKSSPRFDGEKIVSYQDIQEKLGVSVSAEGSIGEVVERTTGGRVAKVRFGDKEFTGREIRDKLELDSSDFSWERHGGDLLFKTKGWGHGVGMSQFGADGMAREGKTYKEIIHHYYHNVEIESTDQVIGVAMADSQ</sequence>
<dbReference type="PANTHER" id="PTHR30032:SF4">
    <property type="entry name" value="AMIDASE ENHANCER"/>
    <property type="match status" value="1"/>
</dbReference>
<accession>A0A2W0H2N4</accession>
<dbReference type="InterPro" id="IPR013693">
    <property type="entry name" value="SpoIID/LytB_N"/>
</dbReference>